<dbReference type="AlphaFoldDB" id="A0A4R7Q118"/>
<reference evidence="2 3" key="1">
    <citation type="submission" date="2019-03" db="EMBL/GenBank/DDBJ databases">
        <title>Genomic Encyclopedia of Archaeal and Bacterial Type Strains, Phase II (KMG-II): from individual species to whole genera.</title>
        <authorList>
            <person name="Goeker M."/>
        </authorList>
    </citation>
    <scope>NUCLEOTIDE SEQUENCE [LARGE SCALE GENOMIC DNA]</scope>
    <source>
        <strain evidence="2 3">DSM 28135</strain>
    </source>
</reference>
<keyword evidence="1" id="KW-1133">Transmembrane helix</keyword>
<evidence type="ECO:0000313" key="3">
    <source>
        <dbReference type="Proteomes" id="UP000294689"/>
    </source>
</evidence>
<sequence length="138" mass="15903">MKTKGHKLYSQTARAINVANFHIKFFSFLCVTVKNPQDKSVQKLENLNNHQLKNHRFSKLIIIGILLICYHILFTVPNPSATLSSQPLDNLIITMPLVGKLPLIKRFTNFNILQDIITNNRRLYNHSVETLVITHKNL</sequence>
<evidence type="ECO:0000313" key="2">
    <source>
        <dbReference type="EMBL" id="TDU40181.1"/>
    </source>
</evidence>
<feature type="transmembrane region" description="Helical" evidence="1">
    <location>
        <begin position="57"/>
        <end position="76"/>
    </location>
</feature>
<comment type="caution">
    <text evidence="2">The sequence shown here is derived from an EMBL/GenBank/DDBJ whole genome shotgun (WGS) entry which is preliminary data.</text>
</comment>
<keyword evidence="1" id="KW-0812">Transmembrane</keyword>
<dbReference type="Proteomes" id="UP000294689">
    <property type="component" value="Unassembled WGS sequence"/>
</dbReference>
<keyword evidence="3" id="KW-1185">Reference proteome</keyword>
<keyword evidence="1" id="KW-0472">Membrane</keyword>
<proteinExistence type="predicted"/>
<organism evidence="2 3">
    <name type="scientific">Gelidibacter sediminis</name>
    <dbReference type="NCBI Taxonomy" id="1608710"/>
    <lineage>
        <taxon>Bacteria</taxon>
        <taxon>Pseudomonadati</taxon>
        <taxon>Bacteroidota</taxon>
        <taxon>Flavobacteriia</taxon>
        <taxon>Flavobacteriales</taxon>
        <taxon>Flavobacteriaceae</taxon>
        <taxon>Gelidibacter</taxon>
    </lineage>
</organism>
<name>A0A4R7Q118_9FLAO</name>
<accession>A0A4R7Q118</accession>
<gene>
    <name evidence="2" type="ORF">BXY82_2223</name>
</gene>
<evidence type="ECO:0000256" key="1">
    <source>
        <dbReference type="SAM" id="Phobius"/>
    </source>
</evidence>
<dbReference type="EMBL" id="SOBW01000008">
    <property type="protein sequence ID" value="TDU40181.1"/>
    <property type="molecule type" value="Genomic_DNA"/>
</dbReference>
<protein>
    <submittedName>
        <fullName evidence="2">Uncharacterized protein</fullName>
    </submittedName>
</protein>